<keyword evidence="1" id="KW-0325">Glycoprotein</keyword>
<dbReference type="AlphaFoldDB" id="A0A9P0BJ48"/>
<dbReference type="InterPro" id="IPR002018">
    <property type="entry name" value="CarbesteraseB"/>
</dbReference>
<dbReference type="Pfam" id="PF00135">
    <property type="entry name" value="COesterase"/>
    <property type="match status" value="1"/>
</dbReference>
<evidence type="ECO:0000313" key="4">
    <source>
        <dbReference type="EMBL" id="CAH0586803.1"/>
    </source>
</evidence>
<protein>
    <recommendedName>
        <fullName evidence="3">Carboxylesterase type B domain-containing protein</fullName>
    </recommendedName>
</protein>
<dbReference type="PROSITE" id="PS00941">
    <property type="entry name" value="CARBOXYLESTERASE_B_2"/>
    <property type="match status" value="1"/>
</dbReference>
<accession>A0A9P0BJ48</accession>
<sequence>MRATGIIISFVICCTLPSIFCDDYIVQVKQGQLSGLKEKDVTGEFDFFSFRGIPYAKPPVGELRFKAPQEADSWDGVRDASKHGNVCPQFNPISAQYNYGSEDCLFLNVYTPTLNTSESLPVVAYFHGGAYLFGDGNDNLYAADFLVTKNVILVTSNYRLETLGFLSLGTEDVPGNAGLKDQVQVLKWVQENISKFGGNPKEVTILGGTAGGSSVAYHTISPLSKGLFKRAISMSGAPSCDWAYSFEAEKRGFQLAKLLQPSEPEIKDTTELLKFLQSVPYEQLVNVQPRLLASEQVRNVLFKMEYFSPVIEKDFGKNENFITKDPFESLTKEDVNDVEVMFSYNGQESLLLIDLYNALLIPQYYTYNEMFVPDKIAHNVLPKVNLQLADKIVKYYFGDKQVSTENLAEFINYASFASINYDVQRFFRKISEFVKSYFFKFSYFSSRNVYGAGGEKYGLGGTSHFDEVFYLFHSKDINLPVDKTSKEYEMIQAITTTVANFAKYGNPSPAESSIGVSWPEYNLDSKYYVDFTNDALVVGQDLDGKDITFWESIFKDAGIKW</sequence>
<reference evidence="4" key="1">
    <citation type="submission" date="2021-12" db="EMBL/GenBank/DDBJ databases">
        <authorList>
            <person name="King R."/>
        </authorList>
    </citation>
    <scope>NUCLEOTIDE SEQUENCE</scope>
</reference>
<dbReference type="InterPro" id="IPR019819">
    <property type="entry name" value="Carboxylesterase_B_CS"/>
</dbReference>
<feature type="domain" description="Carboxylesterase type B" evidence="3">
    <location>
        <begin position="23"/>
        <end position="550"/>
    </location>
</feature>
<dbReference type="Proteomes" id="UP001154114">
    <property type="component" value="Chromosome 15"/>
</dbReference>
<proteinExistence type="predicted"/>
<gene>
    <name evidence="4" type="ORF">CINC_LOCUS3309</name>
</gene>
<dbReference type="EMBL" id="LR824018">
    <property type="protein sequence ID" value="CAH0586803.1"/>
    <property type="molecule type" value="Genomic_DNA"/>
</dbReference>
<name>A0A9P0BJ48_CHRIL</name>
<evidence type="ECO:0000256" key="1">
    <source>
        <dbReference type="ARBA" id="ARBA00023180"/>
    </source>
</evidence>
<keyword evidence="2" id="KW-0732">Signal</keyword>
<feature type="chain" id="PRO_5040215288" description="Carboxylesterase type B domain-containing protein" evidence="2">
    <location>
        <begin position="22"/>
        <end position="561"/>
    </location>
</feature>
<dbReference type="InterPro" id="IPR029058">
    <property type="entry name" value="AB_hydrolase_fold"/>
</dbReference>
<dbReference type="PANTHER" id="PTHR11559">
    <property type="entry name" value="CARBOXYLESTERASE"/>
    <property type="match status" value="1"/>
</dbReference>
<evidence type="ECO:0000259" key="3">
    <source>
        <dbReference type="Pfam" id="PF00135"/>
    </source>
</evidence>
<dbReference type="Gene3D" id="3.40.50.1820">
    <property type="entry name" value="alpha/beta hydrolase"/>
    <property type="match status" value="1"/>
</dbReference>
<evidence type="ECO:0000256" key="2">
    <source>
        <dbReference type="SAM" id="SignalP"/>
    </source>
</evidence>
<dbReference type="InterPro" id="IPR050309">
    <property type="entry name" value="Type-B_Carboxylest/Lipase"/>
</dbReference>
<keyword evidence="5" id="KW-1185">Reference proteome</keyword>
<dbReference type="SUPFAM" id="SSF53474">
    <property type="entry name" value="alpha/beta-Hydrolases"/>
    <property type="match status" value="1"/>
</dbReference>
<organism evidence="4 5">
    <name type="scientific">Chrysodeixis includens</name>
    <name type="common">Soybean looper</name>
    <name type="synonym">Pseudoplusia includens</name>
    <dbReference type="NCBI Taxonomy" id="689277"/>
    <lineage>
        <taxon>Eukaryota</taxon>
        <taxon>Metazoa</taxon>
        <taxon>Ecdysozoa</taxon>
        <taxon>Arthropoda</taxon>
        <taxon>Hexapoda</taxon>
        <taxon>Insecta</taxon>
        <taxon>Pterygota</taxon>
        <taxon>Neoptera</taxon>
        <taxon>Endopterygota</taxon>
        <taxon>Lepidoptera</taxon>
        <taxon>Glossata</taxon>
        <taxon>Ditrysia</taxon>
        <taxon>Noctuoidea</taxon>
        <taxon>Noctuidae</taxon>
        <taxon>Plusiinae</taxon>
        <taxon>Chrysodeixis</taxon>
    </lineage>
</organism>
<feature type="signal peptide" evidence="2">
    <location>
        <begin position="1"/>
        <end position="21"/>
    </location>
</feature>
<dbReference type="OrthoDB" id="19653at2759"/>
<evidence type="ECO:0000313" key="5">
    <source>
        <dbReference type="Proteomes" id="UP001154114"/>
    </source>
</evidence>